<dbReference type="GO" id="GO:0008170">
    <property type="term" value="F:N-methyltransferase activity"/>
    <property type="evidence" value="ECO:0007669"/>
    <property type="project" value="UniProtKB-ARBA"/>
</dbReference>
<dbReference type="InterPro" id="IPR002052">
    <property type="entry name" value="DNA_methylase_N6_adenine_CS"/>
</dbReference>
<evidence type="ECO:0000259" key="1">
    <source>
        <dbReference type="Pfam" id="PF05175"/>
    </source>
</evidence>
<dbReference type="CDD" id="cd02440">
    <property type="entry name" value="AdoMet_MTases"/>
    <property type="match status" value="1"/>
</dbReference>
<dbReference type="Pfam" id="PF05175">
    <property type="entry name" value="MTS"/>
    <property type="match status" value="1"/>
</dbReference>
<dbReference type="Proteomes" id="UP000295217">
    <property type="component" value="Unassembled WGS sequence"/>
</dbReference>
<proteinExistence type="predicted"/>
<sequence length="225" mass="23693">MCAAFLGRAGRVTTELSRCSAAFGRLRIDYDHRVLRPRPWTTAQSVWAAELLHDAPPGPVLELCAGAGHIGLLALALAGSRRDLVLVDRDAVACAFARVNASRELPAGVVDVRRSRLETALAPGERFAVILADPPWVPTAAVGRFPRDPVTAIDGGPDGLTVAWVCLDVIAGHLLPGGSAVVQLGTAGQVDRVAERLAGDPAATLRVAARRSYGARGILALVRHR</sequence>
<dbReference type="AlphaFoldDB" id="A0A4R5A8F3"/>
<reference evidence="2 3" key="1">
    <citation type="submission" date="2019-02" db="EMBL/GenBank/DDBJ databases">
        <title>Draft genome sequences of novel Actinobacteria.</title>
        <authorList>
            <person name="Sahin N."/>
            <person name="Ay H."/>
            <person name="Saygin H."/>
        </authorList>
    </citation>
    <scope>NUCLEOTIDE SEQUENCE [LARGE SCALE GENOMIC DNA]</scope>
    <source>
        <strain evidence="2 3">8K307</strain>
    </source>
</reference>
<comment type="caution">
    <text evidence="2">The sequence shown here is derived from an EMBL/GenBank/DDBJ whole genome shotgun (WGS) entry which is preliminary data.</text>
</comment>
<dbReference type="Gene3D" id="3.40.50.150">
    <property type="entry name" value="Vaccinia Virus protein VP39"/>
    <property type="match status" value="1"/>
</dbReference>
<protein>
    <submittedName>
        <fullName evidence="2">Methyltransferase</fullName>
    </submittedName>
</protein>
<organism evidence="2 3">
    <name type="scientific">Jiangella aurantiaca</name>
    <dbReference type="NCBI Taxonomy" id="2530373"/>
    <lineage>
        <taxon>Bacteria</taxon>
        <taxon>Bacillati</taxon>
        <taxon>Actinomycetota</taxon>
        <taxon>Actinomycetes</taxon>
        <taxon>Jiangellales</taxon>
        <taxon>Jiangellaceae</taxon>
        <taxon>Jiangella</taxon>
    </lineage>
</organism>
<dbReference type="EMBL" id="SMLB01000045">
    <property type="protein sequence ID" value="TDD65942.1"/>
    <property type="molecule type" value="Genomic_DNA"/>
</dbReference>
<dbReference type="GO" id="GO:0003676">
    <property type="term" value="F:nucleic acid binding"/>
    <property type="evidence" value="ECO:0007669"/>
    <property type="project" value="InterPro"/>
</dbReference>
<gene>
    <name evidence="2" type="ORF">E1262_23660</name>
</gene>
<dbReference type="InterPro" id="IPR050320">
    <property type="entry name" value="N5-glutamine_MTase"/>
</dbReference>
<keyword evidence="3" id="KW-1185">Reference proteome</keyword>
<evidence type="ECO:0000313" key="3">
    <source>
        <dbReference type="Proteomes" id="UP000295217"/>
    </source>
</evidence>
<dbReference type="OrthoDB" id="4966694at2"/>
<dbReference type="PROSITE" id="PS00092">
    <property type="entry name" value="N6_MTASE"/>
    <property type="match status" value="1"/>
</dbReference>
<accession>A0A4R5A8F3</accession>
<feature type="domain" description="Methyltransferase small" evidence="1">
    <location>
        <begin position="52"/>
        <end position="137"/>
    </location>
</feature>
<dbReference type="InterPro" id="IPR007848">
    <property type="entry name" value="Small_mtfrase_dom"/>
</dbReference>
<name>A0A4R5A8F3_9ACTN</name>
<dbReference type="SUPFAM" id="SSF53335">
    <property type="entry name" value="S-adenosyl-L-methionine-dependent methyltransferases"/>
    <property type="match status" value="1"/>
</dbReference>
<dbReference type="PANTHER" id="PTHR18895:SF74">
    <property type="entry name" value="MTRF1L RELEASE FACTOR GLUTAMINE METHYLTRANSFERASE"/>
    <property type="match status" value="1"/>
</dbReference>
<dbReference type="PANTHER" id="PTHR18895">
    <property type="entry name" value="HEMK METHYLTRANSFERASE"/>
    <property type="match status" value="1"/>
</dbReference>
<dbReference type="GO" id="GO:0032259">
    <property type="term" value="P:methylation"/>
    <property type="evidence" value="ECO:0007669"/>
    <property type="project" value="UniProtKB-KW"/>
</dbReference>
<evidence type="ECO:0000313" key="2">
    <source>
        <dbReference type="EMBL" id="TDD65942.1"/>
    </source>
</evidence>
<dbReference type="InterPro" id="IPR029063">
    <property type="entry name" value="SAM-dependent_MTases_sf"/>
</dbReference>
<keyword evidence="2" id="KW-0489">Methyltransferase</keyword>
<keyword evidence="2" id="KW-0808">Transferase</keyword>
<dbReference type="GO" id="GO:0008757">
    <property type="term" value="F:S-adenosylmethionine-dependent methyltransferase activity"/>
    <property type="evidence" value="ECO:0007669"/>
    <property type="project" value="UniProtKB-ARBA"/>
</dbReference>